<sequence length="111" mass="12908">NKALPLAPPELASTDRITTLEAQQNGLRLRRANIERVLRDLDTPLPSNPLLVDIKTRWERERKLKIAQEELESVKVAEHDVGLKLLRAYKKREREAEWESSSTLWVRRVTS</sequence>
<organism evidence="1 2">
    <name type="scientific">Aulographum hederae CBS 113979</name>
    <dbReference type="NCBI Taxonomy" id="1176131"/>
    <lineage>
        <taxon>Eukaryota</taxon>
        <taxon>Fungi</taxon>
        <taxon>Dikarya</taxon>
        <taxon>Ascomycota</taxon>
        <taxon>Pezizomycotina</taxon>
        <taxon>Dothideomycetes</taxon>
        <taxon>Pleosporomycetidae</taxon>
        <taxon>Aulographales</taxon>
        <taxon>Aulographaceae</taxon>
    </lineage>
</organism>
<dbReference type="PANTHER" id="PTHR42023:SF1">
    <property type="entry name" value="BHLH DOMAIN-CONTAINING PROTEIN"/>
    <property type="match status" value="1"/>
</dbReference>
<evidence type="ECO:0008006" key="3">
    <source>
        <dbReference type="Google" id="ProtNLM"/>
    </source>
</evidence>
<proteinExistence type="predicted"/>
<name>A0A6G1H2G0_9PEZI</name>
<gene>
    <name evidence="1" type="ORF">K402DRAFT_307532</name>
</gene>
<dbReference type="Proteomes" id="UP000800041">
    <property type="component" value="Unassembled WGS sequence"/>
</dbReference>
<accession>A0A6G1H2G0</accession>
<dbReference type="AlphaFoldDB" id="A0A6G1H2G0"/>
<dbReference type="PANTHER" id="PTHR42023">
    <property type="entry name" value="BHLH DOMAIN-CONTAINING PROTEIN"/>
    <property type="match status" value="1"/>
</dbReference>
<protein>
    <recommendedName>
        <fullName evidence="3">Up-regulated during septation protein 1 domain-containing protein</fullName>
    </recommendedName>
</protein>
<evidence type="ECO:0000313" key="1">
    <source>
        <dbReference type="EMBL" id="KAF1987242.1"/>
    </source>
</evidence>
<feature type="non-terminal residue" evidence="1">
    <location>
        <position position="111"/>
    </location>
</feature>
<feature type="non-terminal residue" evidence="1">
    <location>
        <position position="1"/>
    </location>
</feature>
<reference evidence="1" key="1">
    <citation type="journal article" date="2020" name="Stud. Mycol.">
        <title>101 Dothideomycetes genomes: a test case for predicting lifestyles and emergence of pathogens.</title>
        <authorList>
            <person name="Haridas S."/>
            <person name="Albert R."/>
            <person name="Binder M."/>
            <person name="Bloem J."/>
            <person name="Labutti K."/>
            <person name="Salamov A."/>
            <person name="Andreopoulos B."/>
            <person name="Baker S."/>
            <person name="Barry K."/>
            <person name="Bills G."/>
            <person name="Bluhm B."/>
            <person name="Cannon C."/>
            <person name="Castanera R."/>
            <person name="Culley D."/>
            <person name="Daum C."/>
            <person name="Ezra D."/>
            <person name="Gonzalez J."/>
            <person name="Henrissat B."/>
            <person name="Kuo A."/>
            <person name="Liang C."/>
            <person name="Lipzen A."/>
            <person name="Lutzoni F."/>
            <person name="Magnuson J."/>
            <person name="Mondo S."/>
            <person name="Nolan M."/>
            <person name="Ohm R."/>
            <person name="Pangilinan J."/>
            <person name="Park H.-J."/>
            <person name="Ramirez L."/>
            <person name="Alfaro M."/>
            <person name="Sun H."/>
            <person name="Tritt A."/>
            <person name="Yoshinaga Y."/>
            <person name="Zwiers L.-H."/>
            <person name="Turgeon B."/>
            <person name="Goodwin S."/>
            <person name="Spatafora J."/>
            <person name="Crous P."/>
            <person name="Grigoriev I."/>
        </authorList>
    </citation>
    <scope>NUCLEOTIDE SEQUENCE</scope>
    <source>
        <strain evidence="1">CBS 113979</strain>
    </source>
</reference>
<keyword evidence="2" id="KW-1185">Reference proteome</keyword>
<evidence type="ECO:0000313" key="2">
    <source>
        <dbReference type="Proteomes" id="UP000800041"/>
    </source>
</evidence>
<dbReference type="OrthoDB" id="4507572at2759"/>
<dbReference type="EMBL" id="ML977153">
    <property type="protein sequence ID" value="KAF1987242.1"/>
    <property type="molecule type" value="Genomic_DNA"/>
</dbReference>